<gene>
    <name evidence="2" type="ORF">G6F64_007564</name>
</gene>
<evidence type="ECO:0000256" key="1">
    <source>
        <dbReference type="SAM" id="MobiDB-lite"/>
    </source>
</evidence>
<protein>
    <submittedName>
        <fullName evidence="2">Uncharacterized protein</fullName>
    </submittedName>
</protein>
<feature type="region of interest" description="Disordered" evidence="1">
    <location>
        <begin position="1"/>
        <end position="43"/>
    </location>
</feature>
<name>A0A9P6X6M4_RHIOR</name>
<accession>A0A9P6X6M4</accession>
<feature type="compositionally biased region" description="Polar residues" evidence="1">
    <location>
        <begin position="53"/>
        <end position="71"/>
    </location>
</feature>
<dbReference type="AlphaFoldDB" id="A0A9P6X6M4"/>
<feature type="compositionally biased region" description="Low complexity" evidence="1">
    <location>
        <begin position="19"/>
        <end position="33"/>
    </location>
</feature>
<feature type="compositionally biased region" description="Low complexity" evidence="1">
    <location>
        <begin position="1"/>
        <end position="12"/>
    </location>
</feature>
<dbReference type="EMBL" id="JAANQT010001125">
    <property type="protein sequence ID" value="KAG1306484.1"/>
    <property type="molecule type" value="Genomic_DNA"/>
</dbReference>
<evidence type="ECO:0000313" key="3">
    <source>
        <dbReference type="Proteomes" id="UP000716291"/>
    </source>
</evidence>
<feature type="region of interest" description="Disordered" evidence="1">
    <location>
        <begin position="53"/>
        <end position="72"/>
    </location>
</feature>
<proteinExistence type="predicted"/>
<dbReference type="OrthoDB" id="248320at2759"/>
<reference evidence="2" key="1">
    <citation type="journal article" date="2020" name="Microb. Genom.">
        <title>Genetic diversity of clinical and environmental Mucorales isolates obtained from an investigation of mucormycosis cases among solid organ transplant recipients.</title>
        <authorList>
            <person name="Nguyen M.H."/>
            <person name="Kaul D."/>
            <person name="Muto C."/>
            <person name="Cheng S.J."/>
            <person name="Richter R.A."/>
            <person name="Bruno V.M."/>
            <person name="Liu G."/>
            <person name="Beyhan S."/>
            <person name="Sundermann A.J."/>
            <person name="Mounaud S."/>
            <person name="Pasculle A.W."/>
            <person name="Nierman W.C."/>
            <person name="Driscoll E."/>
            <person name="Cumbie R."/>
            <person name="Clancy C.J."/>
            <person name="Dupont C.L."/>
        </authorList>
    </citation>
    <scope>NUCLEOTIDE SEQUENCE</scope>
    <source>
        <strain evidence="2">GL11</strain>
    </source>
</reference>
<keyword evidence="3" id="KW-1185">Reference proteome</keyword>
<feature type="compositionally biased region" description="Polar residues" evidence="1">
    <location>
        <begin position="34"/>
        <end position="43"/>
    </location>
</feature>
<comment type="caution">
    <text evidence="2">The sequence shown here is derived from an EMBL/GenBank/DDBJ whole genome shotgun (WGS) entry which is preliminary data.</text>
</comment>
<evidence type="ECO:0000313" key="2">
    <source>
        <dbReference type="EMBL" id="KAG1306484.1"/>
    </source>
</evidence>
<sequence length="355" mass="40440">MNKEGSNTFGSFNLGGFGSNLPSTSTTKPLTSNATAAPATNESTLKAMTPAANIQPSGKDTVNSQTTSKPSTVKVIAQSEKEGMATRFEDAYLRVCKDIKKLSEIQKELSQVILKGEQQSVKTVEHLKDSTTKWELTDVESFGKLIDSLIKNIQDNQLSIENRTKSVHFIVAETEKFINEREDIKAFLTKSLNERMNDRSNNRKLDAETKRELDLLEVRVDAFNTMVNELEFNVLENVKRSKIQEEGLWSYYSFNKKISELQNELQSKDKKVFDLEEKMARIKLADASRKAHQTFAGFSCVDLSDSEEEEMEEEEKKDISAAIQYTKRHIRRFNFLNALYETTSQREPLSFNKQE</sequence>
<dbReference type="Proteomes" id="UP000716291">
    <property type="component" value="Unassembled WGS sequence"/>
</dbReference>
<organism evidence="2 3">
    <name type="scientific">Rhizopus oryzae</name>
    <name type="common">Mucormycosis agent</name>
    <name type="synonym">Rhizopus arrhizus var. delemar</name>
    <dbReference type="NCBI Taxonomy" id="64495"/>
    <lineage>
        <taxon>Eukaryota</taxon>
        <taxon>Fungi</taxon>
        <taxon>Fungi incertae sedis</taxon>
        <taxon>Mucoromycota</taxon>
        <taxon>Mucoromycotina</taxon>
        <taxon>Mucoromycetes</taxon>
        <taxon>Mucorales</taxon>
        <taxon>Mucorineae</taxon>
        <taxon>Rhizopodaceae</taxon>
        <taxon>Rhizopus</taxon>
    </lineage>
</organism>